<dbReference type="RefSeq" id="WP_308785807.1">
    <property type="nucleotide sequence ID" value="NZ_JAUSWB010000001.1"/>
</dbReference>
<evidence type="ECO:0000256" key="1">
    <source>
        <dbReference type="SAM" id="MobiDB-lite"/>
    </source>
</evidence>
<reference evidence="3 4" key="1">
    <citation type="submission" date="2023-07" db="EMBL/GenBank/DDBJ databases">
        <title>Genomic Encyclopedia of Type Strains, Phase IV (KMG-IV): sequencing the most valuable type-strain genomes for metagenomic binning, comparative biology and taxonomic classification.</title>
        <authorList>
            <person name="Goeker M."/>
        </authorList>
    </citation>
    <scope>NUCLEOTIDE SEQUENCE [LARGE SCALE GENOMIC DNA]</scope>
    <source>
        <strain evidence="3 4">DSM 16419</strain>
    </source>
</reference>
<gene>
    <name evidence="3" type="ORF">QOZ98_000338</name>
</gene>
<keyword evidence="2" id="KW-0472">Membrane</keyword>
<sequence length="68" mass="7878">MDQLSETKTMSHTKTTVRKETPPDFSQFRGERLDKEPSRILELLGYLVWFCAGAGILLAMIYSLFYFV</sequence>
<evidence type="ECO:0000313" key="3">
    <source>
        <dbReference type="EMBL" id="MDQ0427513.1"/>
    </source>
</evidence>
<keyword evidence="2" id="KW-0812">Transmembrane</keyword>
<protein>
    <submittedName>
        <fullName evidence="3">Uncharacterized protein</fullName>
    </submittedName>
</protein>
<feature type="region of interest" description="Disordered" evidence="1">
    <location>
        <begin position="1"/>
        <end position="28"/>
    </location>
</feature>
<evidence type="ECO:0000256" key="2">
    <source>
        <dbReference type="SAM" id="Phobius"/>
    </source>
</evidence>
<accession>A0ABU0GQF2</accession>
<dbReference type="Proteomes" id="UP001241988">
    <property type="component" value="Unassembled WGS sequence"/>
</dbReference>
<feature type="compositionally biased region" description="Polar residues" evidence="1">
    <location>
        <begin position="1"/>
        <end position="14"/>
    </location>
</feature>
<dbReference type="EMBL" id="JAUSWB010000001">
    <property type="protein sequence ID" value="MDQ0427513.1"/>
    <property type="molecule type" value="Genomic_DNA"/>
</dbReference>
<keyword evidence="2" id="KW-1133">Transmembrane helix</keyword>
<evidence type="ECO:0000313" key="4">
    <source>
        <dbReference type="Proteomes" id="UP001241988"/>
    </source>
</evidence>
<feature type="transmembrane region" description="Helical" evidence="2">
    <location>
        <begin position="43"/>
        <end position="67"/>
    </location>
</feature>
<name>A0ABU0GQF2_9BACL</name>
<comment type="caution">
    <text evidence="3">The sequence shown here is derived from an EMBL/GenBank/DDBJ whole genome shotgun (WGS) entry which is preliminary data.</text>
</comment>
<organism evidence="3 4">
    <name type="scientific">Planomicrobium stackebrandtii</name>
    <dbReference type="NCBI Taxonomy" id="253160"/>
    <lineage>
        <taxon>Bacteria</taxon>
        <taxon>Bacillati</taxon>
        <taxon>Bacillota</taxon>
        <taxon>Bacilli</taxon>
        <taxon>Bacillales</taxon>
        <taxon>Caryophanaceae</taxon>
        <taxon>Planomicrobium</taxon>
    </lineage>
</organism>
<keyword evidence="4" id="KW-1185">Reference proteome</keyword>
<proteinExistence type="predicted"/>